<name>A0A4W4DTH1_ELEEL</name>
<gene>
    <name evidence="4" type="primary">FBXL22</name>
</gene>
<keyword evidence="1" id="KW-0833">Ubl conjugation pathway</keyword>
<dbReference type="InterPro" id="IPR001810">
    <property type="entry name" value="F-box_dom"/>
</dbReference>
<reference evidence="4" key="3">
    <citation type="submission" date="2020-05" db="EMBL/GenBank/DDBJ databases">
        <title>Electrophorus electricus (electric eel) genome, fEleEle1, primary haplotype.</title>
        <authorList>
            <person name="Myers G."/>
            <person name="Meyer A."/>
            <person name="Fedrigo O."/>
            <person name="Formenti G."/>
            <person name="Rhie A."/>
            <person name="Tracey A."/>
            <person name="Sims Y."/>
            <person name="Jarvis E.D."/>
        </authorList>
    </citation>
    <scope>NUCLEOTIDE SEQUENCE [LARGE SCALE GENOMIC DNA]</scope>
</reference>
<dbReference type="SUPFAM" id="SSF52047">
    <property type="entry name" value="RNI-like"/>
    <property type="match status" value="1"/>
</dbReference>
<evidence type="ECO:0000256" key="1">
    <source>
        <dbReference type="ARBA" id="ARBA00022786"/>
    </source>
</evidence>
<evidence type="ECO:0000313" key="4">
    <source>
        <dbReference type="Ensembl" id="ENSEEEP00000002493.2"/>
    </source>
</evidence>
<dbReference type="Gene3D" id="3.80.10.10">
    <property type="entry name" value="Ribonuclease Inhibitor"/>
    <property type="match status" value="1"/>
</dbReference>
<dbReference type="InterPro" id="IPR036047">
    <property type="entry name" value="F-box-like_dom_sf"/>
</dbReference>
<protein>
    <recommendedName>
        <fullName evidence="3">F-box domain-containing protein</fullName>
    </recommendedName>
</protein>
<feature type="chain" id="PRO_5044325499" description="F-box domain-containing protein" evidence="2">
    <location>
        <begin position="21"/>
        <end position="245"/>
    </location>
</feature>
<evidence type="ECO:0000313" key="5">
    <source>
        <dbReference type="Proteomes" id="UP000314983"/>
    </source>
</evidence>
<reference evidence="4" key="5">
    <citation type="submission" date="2025-09" db="UniProtKB">
        <authorList>
            <consortium name="Ensembl"/>
        </authorList>
    </citation>
    <scope>IDENTIFICATION</scope>
</reference>
<accession>A0A4W4DTH1</accession>
<reference evidence="5" key="2">
    <citation type="journal article" date="2017" name="Sci. Adv.">
        <title>A tail of two voltages: Proteomic comparison of the three electric organs of the electric eel.</title>
        <authorList>
            <person name="Traeger L.L."/>
            <person name="Sabat G."/>
            <person name="Barrett-Wilt G.A."/>
            <person name="Wells G.B."/>
            <person name="Sussman M.R."/>
        </authorList>
    </citation>
    <scope>NUCLEOTIDE SEQUENCE [LARGE SCALE GENOMIC DNA]</scope>
</reference>
<reference evidence="5" key="1">
    <citation type="journal article" date="2014" name="Science">
        <title>Nonhuman genetics. Genomic basis for the convergent evolution of electric organs.</title>
        <authorList>
            <person name="Gallant J.R."/>
            <person name="Traeger L.L."/>
            <person name="Volkening J.D."/>
            <person name="Moffett H."/>
            <person name="Chen P.H."/>
            <person name="Novina C.D."/>
            <person name="Phillips G.N.Jr."/>
            <person name="Anand R."/>
            <person name="Wells G.B."/>
            <person name="Pinch M."/>
            <person name="Guth R."/>
            <person name="Unguez G.A."/>
            <person name="Albert J.S."/>
            <person name="Zakon H.H."/>
            <person name="Samanta M.P."/>
            <person name="Sussman M.R."/>
        </authorList>
    </citation>
    <scope>NUCLEOTIDE SEQUENCE [LARGE SCALE GENOMIC DNA]</scope>
</reference>
<proteinExistence type="predicted"/>
<dbReference type="SUPFAM" id="SSF81383">
    <property type="entry name" value="F-box domain"/>
    <property type="match status" value="1"/>
</dbReference>
<dbReference type="Pfam" id="PF12937">
    <property type="entry name" value="F-box-like"/>
    <property type="match status" value="1"/>
</dbReference>
<dbReference type="Ensembl" id="ENSEEET00000002534.2">
    <property type="protein sequence ID" value="ENSEEEP00000002493.2"/>
    <property type="gene ID" value="ENSEEEG00000001456.2"/>
</dbReference>
<evidence type="ECO:0000256" key="2">
    <source>
        <dbReference type="SAM" id="SignalP"/>
    </source>
</evidence>
<organism evidence="4 5">
    <name type="scientific">Electrophorus electricus</name>
    <name type="common">Electric eel</name>
    <name type="synonym">Gymnotus electricus</name>
    <dbReference type="NCBI Taxonomy" id="8005"/>
    <lineage>
        <taxon>Eukaryota</taxon>
        <taxon>Metazoa</taxon>
        <taxon>Chordata</taxon>
        <taxon>Craniata</taxon>
        <taxon>Vertebrata</taxon>
        <taxon>Euteleostomi</taxon>
        <taxon>Actinopterygii</taxon>
        <taxon>Neopterygii</taxon>
        <taxon>Teleostei</taxon>
        <taxon>Ostariophysi</taxon>
        <taxon>Gymnotiformes</taxon>
        <taxon>Gymnotoidei</taxon>
        <taxon>Gymnotidae</taxon>
        <taxon>Electrophorus</taxon>
    </lineage>
</organism>
<dbReference type="STRING" id="8005.ENSEEEP00000002493"/>
<dbReference type="InterPro" id="IPR032675">
    <property type="entry name" value="LRR_dom_sf"/>
</dbReference>
<keyword evidence="5" id="KW-1185">Reference proteome</keyword>
<feature type="domain" description="F-box" evidence="3">
    <location>
        <begin position="27"/>
        <end position="65"/>
    </location>
</feature>
<reference evidence="4" key="4">
    <citation type="submission" date="2025-08" db="UniProtKB">
        <authorList>
            <consortium name="Ensembl"/>
        </authorList>
    </citation>
    <scope>IDENTIFICATION</scope>
</reference>
<keyword evidence="2" id="KW-0732">Signal</keyword>
<sequence>CKPLHYFLLLFSLCIHFGMQLTDLNQECLVHLFSFLDKDTRWNLSLTCMRLREAFLDPQLWSLLHFCSPCELRRNNFILSPSLRYLNICWHSSRVKVCNIEYWMKTTFQRDLCSKHESLVSHFLERVCNICPNLLSLTLSGCGHVTDRDIISVLRHCTWLQGLFLENCCQVTDAVLHATLAHGSALQELRVDFCRNITQAGLQAIRERRPGLRLSAERSAGMIPDSQPERRLHSRRALQKVLIFS</sequence>
<dbReference type="Proteomes" id="UP000314983">
    <property type="component" value="Chromosome 2"/>
</dbReference>
<dbReference type="AlphaFoldDB" id="A0A4W4DTH1"/>
<dbReference type="SMART" id="SM00367">
    <property type="entry name" value="LRR_CC"/>
    <property type="match status" value="2"/>
</dbReference>
<evidence type="ECO:0000259" key="3">
    <source>
        <dbReference type="Pfam" id="PF12937"/>
    </source>
</evidence>
<dbReference type="OMA" id="LQVCNIE"/>
<dbReference type="GeneTree" id="ENSGT00390000003748"/>
<dbReference type="InterPro" id="IPR006553">
    <property type="entry name" value="Leu-rich_rpt_Cys-con_subtyp"/>
</dbReference>
<feature type="signal peptide" evidence="2">
    <location>
        <begin position="1"/>
        <end position="20"/>
    </location>
</feature>